<feature type="repeat" description="NHL" evidence="2">
    <location>
        <begin position="183"/>
        <end position="223"/>
    </location>
</feature>
<dbReference type="InterPro" id="IPR011042">
    <property type="entry name" value="6-blade_b-propeller_TolB-like"/>
</dbReference>
<dbReference type="Proteomes" id="UP001501598">
    <property type="component" value="Unassembled WGS sequence"/>
</dbReference>
<evidence type="ECO:0000313" key="4">
    <source>
        <dbReference type="Proteomes" id="UP001501598"/>
    </source>
</evidence>
<dbReference type="Pfam" id="PF01436">
    <property type="entry name" value="NHL"/>
    <property type="match status" value="2"/>
</dbReference>
<sequence>MADGAALEADLEVVGDGDLRYRLVPDWARLPSGWTLGHSAVAVDRRDRVYLFNRSEHPMIVLDPDGSFVDSWGEGLLTSAHHAHMDEEEHLYLPVLHSHVVVKCTTGGEVLQTFGEWNRPANPDWNGDHRQWMRTPPPRAHGPFCLPTGVAVGPDGSVYVSDGYGNARIHRFTPDGELLASWGRPGTTGPGAFFTPHGIRVDGTGRVLVADRQNDRVQIFSPEGEYLTEWTGFREPCDIAIVDELVYVAEGAGVHRAPGLLQIRTLDGDLVSAWDRRGAGRGAHDVCVDSTGAVYLNALDGNRLLKFVPI</sequence>
<proteinExistence type="predicted"/>
<evidence type="ECO:0000256" key="2">
    <source>
        <dbReference type="PROSITE-ProRule" id="PRU00504"/>
    </source>
</evidence>
<dbReference type="EMBL" id="BAABGT010000019">
    <property type="protein sequence ID" value="GAA4540214.1"/>
    <property type="molecule type" value="Genomic_DNA"/>
</dbReference>
<dbReference type="SUPFAM" id="SSF101898">
    <property type="entry name" value="NHL repeat"/>
    <property type="match status" value="1"/>
</dbReference>
<dbReference type="PROSITE" id="PS51125">
    <property type="entry name" value="NHL"/>
    <property type="match status" value="2"/>
</dbReference>
<dbReference type="RefSeq" id="WP_345413638.1">
    <property type="nucleotide sequence ID" value="NZ_BAABGT010000019.1"/>
</dbReference>
<accession>A0ABP8RJ06</accession>
<dbReference type="PANTHER" id="PTHR24104">
    <property type="entry name" value="E3 UBIQUITIN-PROTEIN LIGASE NHLRC1-RELATED"/>
    <property type="match status" value="1"/>
</dbReference>
<protein>
    <recommendedName>
        <fullName evidence="5">NHL repeat-containing protein</fullName>
    </recommendedName>
</protein>
<evidence type="ECO:0000256" key="1">
    <source>
        <dbReference type="ARBA" id="ARBA00022737"/>
    </source>
</evidence>
<reference evidence="4" key="1">
    <citation type="journal article" date="2019" name="Int. J. Syst. Evol. Microbiol.">
        <title>The Global Catalogue of Microorganisms (GCM) 10K type strain sequencing project: providing services to taxonomists for standard genome sequencing and annotation.</title>
        <authorList>
            <consortium name="The Broad Institute Genomics Platform"/>
            <consortium name="The Broad Institute Genome Sequencing Center for Infectious Disease"/>
            <person name="Wu L."/>
            <person name="Ma J."/>
        </authorList>
    </citation>
    <scope>NUCLEOTIDE SEQUENCE [LARGE SCALE GENOMIC DNA]</scope>
    <source>
        <strain evidence="4">JCM 17906</strain>
    </source>
</reference>
<dbReference type="InterPro" id="IPR001258">
    <property type="entry name" value="NHL_repeat"/>
</dbReference>
<dbReference type="Gene3D" id="2.120.10.30">
    <property type="entry name" value="TolB, C-terminal domain"/>
    <property type="match status" value="1"/>
</dbReference>
<keyword evidence="4" id="KW-1185">Reference proteome</keyword>
<feature type="repeat" description="NHL" evidence="2">
    <location>
        <begin position="142"/>
        <end position="175"/>
    </location>
</feature>
<dbReference type="InterPro" id="IPR050952">
    <property type="entry name" value="TRIM-NHL_E3_ligases"/>
</dbReference>
<keyword evidence="1" id="KW-0677">Repeat</keyword>
<name>A0ABP8RJ06_9PSEU</name>
<evidence type="ECO:0000313" key="3">
    <source>
        <dbReference type="EMBL" id="GAA4540214.1"/>
    </source>
</evidence>
<evidence type="ECO:0008006" key="5">
    <source>
        <dbReference type="Google" id="ProtNLM"/>
    </source>
</evidence>
<organism evidence="3 4">
    <name type="scientific">Pseudonocardia xishanensis</name>
    <dbReference type="NCBI Taxonomy" id="630995"/>
    <lineage>
        <taxon>Bacteria</taxon>
        <taxon>Bacillati</taxon>
        <taxon>Actinomycetota</taxon>
        <taxon>Actinomycetes</taxon>
        <taxon>Pseudonocardiales</taxon>
        <taxon>Pseudonocardiaceae</taxon>
        <taxon>Pseudonocardia</taxon>
    </lineage>
</organism>
<comment type="caution">
    <text evidence="3">The sequence shown here is derived from an EMBL/GenBank/DDBJ whole genome shotgun (WGS) entry which is preliminary data.</text>
</comment>
<dbReference type="PANTHER" id="PTHR24104:SF25">
    <property type="entry name" value="PROTEIN LIN-41"/>
    <property type="match status" value="1"/>
</dbReference>
<gene>
    <name evidence="3" type="ORF">GCM10023175_12580</name>
</gene>